<name>A0A143BGF6_9BACT</name>
<dbReference type="eggNOG" id="ENOG5030QS1">
    <property type="taxonomic scope" value="Bacteria"/>
</dbReference>
<dbReference type="RefSeq" id="WP_026848964.1">
    <property type="nucleotide sequence ID" value="NZ_CP011454.1"/>
</dbReference>
<gene>
    <name evidence="1" type="ORF">GEMMAAP_00225</name>
</gene>
<evidence type="ECO:0000313" key="2">
    <source>
        <dbReference type="Proteomes" id="UP000076404"/>
    </source>
</evidence>
<reference evidence="1 2" key="1">
    <citation type="journal article" date="2014" name="Proc. Natl. Acad. Sci. U.S.A.">
        <title>Functional type 2 photosynthetic reaction centers found in the rare bacterial phylum Gemmatimonadetes.</title>
        <authorList>
            <person name="Zeng Y."/>
            <person name="Feng F."/>
            <person name="Medova H."/>
            <person name="Dean J."/>
            <person name="Koblizek M."/>
        </authorList>
    </citation>
    <scope>NUCLEOTIDE SEQUENCE [LARGE SCALE GENOMIC DNA]</scope>
    <source>
        <strain evidence="1 2">AP64</strain>
    </source>
</reference>
<sequence length="209" mass="23030">MKPGAFSPDHHDQPPTWIVDALRAPVASRPEARTRIMHAVRGLPTPRLLSAPMVQHASRWRRRGSLTGLGGVLLTAMLMLAATVRQSDQRDLSARVQPSAIVLGDSAVPVRGADSLAAIMQGRLLDTMKVVEYVVRGSDVRDVQVQRALRDQQANEAHVVPFEPTRLTRVSSTEWRVRALLPRDAIAVSFQVNDCTLDPVQVRELATEL</sequence>
<protein>
    <submittedName>
        <fullName evidence="1">Uncharacterized protein</fullName>
    </submittedName>
</protein>
<dbReference type="AlphaFoldDB" id="A0A143BGF6"/>
<reference evidence="1 2" key="2">
    <citation type="journal article" date="2016" name="Environ. Microbiol. Rep.">
        <title>Metagenomic evidence for the presence of phototrophic Gemmatimonadetes bacteria in diverse environments.</title>
        <authorList>
            <person name="Zeng Y."/>
            <person name="Baumbach J."/>
            <person name="Barbosa E.G."/>
            <person name="Azevedo V."/>
            <person name="Zhang C."/>
            <person name="Koblizek M."/>
        </authorList>
    </citation>
    <scope>NUCLEOTIDE SEQUENCE [LARGE SCALE GENOMIC DNA]</scope>
    <source>
        <strain evidence="1 2">AP64</strain>
    </source>
</reference>
<dbReference type="KEGG" id="gph:GEMMAAP_00225"/>
<dbReference type="Proteomes" id="UP000076404">
    <property type="component" value="Chromosome"/>
</dbReference>
<dbReference type="EMBL" id="CP011454">
    <property type="protein sequence ID" value="AMW03695.1"/>
    <property type="molecule type" value="Genomic_DNA"/>
</dbReference>
<dbReference type="OrthoDB" id="9891502at2"/>
<accession>A0A143BGF6</accession>
<organism evidence="1 2">
    <name type="scientific">Gemmatimonas phototrophica</name>
    <dbReference type="NCBI Taxonomy" id="1379270"/>
    <lineage>
        <taxon>Bacteria</taxon>
        <taxon>Pseudomonadati</taxon>
        <taxon>Gemmatimonadota</taxon>
        <taxon>Gemmatimonadia</taxon>
        <taxon>Gemmatimonadales</taxon>
        <taxon>Gemmatimonadaceae</taxon>
        <taxon>Gemmatimonas</taxon>
    </lineage>
</organism>
<evidence type="ECO:0000313" key="1">
    <source>
        <dbReference type="EMBL" id="AMW03695.1"/>
    </source>
</evidence>
<proteinExistence type="predicted"/>
<keyword evidence="2" id="KW-1185">Reference proteome</keyword>